<sequence>MLATMVLLGLFAYLLVDLRGTLPRALGSIASIIALFADSEMIDRAFMPEKAEFIGEKELGKIFKGWQFSLGWWGKVNKGAARETGEGFNGREGTGGDDGEDENKRYGRTFGIDVGMANVLGYNEREDGRGGLGGRSVKWGRDSYMVGLVASTVELL</sequence>
<keyword evidence="2" id="KW-0732">Signal</keyword>
<feature type="signal peptide" evidence="2">
    <location>
        <begin position="1"/>
        <end position="20"/>
    </location>
</feature>
<dbReference type="Proteomes" id="UP000566819">
    <property type="component" value="Unassembled WGS sequence"/>
</dbReference>
<comment type="caution">
    <text evidence="3">The sequence shown here is derived from an EMBL/GenBank/DDBJ whole genome shotgun (WGS) entry which is preliminary data.</text>
</comment>
<dbReference type="AlphaFoldDB" id="A0A8H4W095"/>
<name>A0A8H4W095_9HELO</name>
<evidence type="ECO:0000313" key="4">
    <source>
        <dbReference type="Proteomes" id="UP000566819"/>
    </source>
</evidence>
<dbReference type="OrthoDB" id="5332281at2759"/>
<dbReference type="EMBL" id="JAAMPI010000688">
    <property type="protein sequence ID" value="KAF4629353.1"/>
    <property type="molecule type" value="Genomic_DNA"/>
</dbReference>
<feature type="region of interest" description="Disordered" evidence="1">
    <location>
        <begin position="84"/>
        <end position="103"/>
    </location>
</feature>
<evidence type="ECO:0000256" key="2">
    <source>
        <dbReference type="SAM" id="SignalP"/>
    </source>
</evidence>
<organism evidence="3 4">
    <name type="scientific">Cudoniella acicularis</name>
    <dbReference type="NCBI Taxonomy" id="354080"/>
    <lineage>
        <taxon>Eukaryota</taxon>
        <taxon>Fungi</taxon>
        <taxon>Dikarya</taxon>
        <taxon>Ascomycota</taxon>
        <taxon>Pezizomycotina</taxon>
        <taxon>Leotiomycetes</taxon>
        <taxon>Helotiales</taxon>
        <taxon>Tricladiaceae</taxon>
        <taxon>Cudoniella</taxon>
    </lineage>
</organism>
<keyword evidence="4" id="KW-1185">Reference proteome</keyword>
<reference evidence="3 4" key="1">
    <citation type="submission" date="2020-03" db="EMBL/GenBank/DDBJ databases">
        <title>Draft Genome Sequence of Cudoniella acicularis.</title>
        <authorList>
            <person name="Buettner E."/>
            <person name="Kellner H."/>
        </authorList>
    </citation>
    <scope>NUCLEOTIDE SEQUENCE [LARGE SCALE GENOMIC DNA]</scope>
    <source>
        <strain evidence="3 4">DSM 108380</strain>
    </source>
</reference>
<feature type="chain" id="PRO_5034152458" evidence="2">
    <location>
        <begin position="21"/>
        <end position="156"/>
    </location>
</feature>
<evidence type="ECO:0000256" key="1">
    <source>
        <dbReference type="SAM" id="MobiDB-lite"/>
    </source>
</evidence>
<protein>
    <submittedName>
        <fullName evidence="3">Uncharacterized protein</fullName>
    </submittedName>
</protein>
<gene>
    <name evidence="3" type="ORF">G7Y89_g8794</name>
</gene>
<proteinExistence type="predicted"/>
<accession>A0A8H4W095</accession>
<evidence type="ECO:0000313" key="3">
    <source>
        <dbReference type="EMBL" id="KAF4629353.1"/>
    </source>
</evidence>